<dbReference type="AlphaFoldDB" id="A0A6A4EIK1"/>
<evidence type="ECO:0000256" key="1">
    <source>
        <dbReference type="SAM" id="MobiDB-lite"/>
    </source>
</evidence>
<proteinExistence type="predicted"/>
<dbReference type="InterPro" id="IPR043128">
    <property type="entry name" value="Rev_trsase/Diguanyl_cyclase"/>
</dbReference>
<evidence type="ECO:0000313" key="3">
    <source>
        <dbReference type="EMBL" id="KAE9326721.1"/>
    </source>
</evidence>
<name>A0A6A4EIK1_9STRA</name>
<protein>
    <recommendedName>
        <fullName evidence="2">Reverse transcriptase domain-containing protein</fullName>
    </recommendedName>
</protein>
<gene>
    <name evidence="3" type="ORF">PR003_g16188</name>
</gene>
<reference evidence="3 4" key="1">
    <citation type="submission" date="2018-08" db="EMBL/GenBank/DDBJ databases">
        <title>Genomic investigation of the strawberry pathogen Phytophthora fragariae indicates pathogenicity is determined by transcriptional variation in three key races.</title>
        <authorList>
            <person name="Adams T.M."/>
            <person name="Armitage A.D."/>
            <person name="Sobczyk M.K."/>
            <person name="Bates H.J."/>
            <person name="Dunwell J.M."/>
            <person name="Nellist C.F."/>
            <person name="Harrison R.J."/>
        </authorList>
    </citation>
    <scope>NUCLEOTIDE SEQUENCE [LARGE SCALE GENOMIC DNA]</scope>
    <source>
        <strain evidence="3 4">SCRP333</strain>
    </source>
</reference>
<dbReference type="Gene3D" id="3.30.70.270">
    <property type="match status" value="1"/>
</dbReference>
<feature type="region of interest" description="Disordered" evidence="1">
    <location>
        <begin position="217"/>
        <end position="297"/>
    </location>
</feature>
<dbReference type="Pfam" id="PF00078">
    <property type="entry name" value="RVT_1"/>
    <property type="match status" value="1"/>
</dbReference>
<dbReference type="Gene3D" id="3.10.10.10">
    <property type="entry name" value="HIV Type 1 Reverse Transcriptase, subunit A, domain 1"/>
    <property type="match status" value="1"/>
</dbReference>
<feature type="compositionally biased region" description="Basic and acidic residues" evidence="1">
    <location>
        <begin position="249"/>
        <end position="258"/>
    </location>
</feature>
<evidence type="ECO:0000259" key="2">
    <source>
        <dbReference type="Pfam" id="PF00078"/>
    </source>
</evidence>
<feature type="compositionally biased region" description="Polar residues" evidence="1">
    <location>
        <begin position="269"/>
        <end position="279"/>
    </location>
</feature>
<organism evidence="3 4">
    <name type="scientific">Phytophthora rubi</name>
    <dbReference type="NCBI Taxonomy" id="129364"/>
    <lineage>
        <taxon>Eukaryota</taxon>
        <taxon>Sar</taxon>
        <taxon>Stramenopiles</taxon>
        <taxon>Oomycota</taxon>
        <taxon>Peronosporomycetes</taxon>
        <taxon>Peronosporales</taxon>
        <taxon>Peronosporaceae</taxon>
        <taxon>Phytophthora</taxon>
    </lineage>
</organism>
<dbReference type="InterPro" id="IPR000477">
    <property type="entry name" value="RT_dom"/>
</dbReference>
<sequence>MTSPGHGSHVSTAGSTGTVPLFTPILPPRIDSISHEALVKWMRDRREYEAKLRARCRVSGEDYNVVVESVVDAFESDLLDVFCDLKLHLPLKDVTEGVLLAEIKSIVDSVKNSTLPDIKALFKKELKMNMGESDVAARVLDYFRAFNRIMMDNGLKECFQDADGSREKCKRLVASLQPASLKKEVKQCVRFTHKAAATDPRRLFDLIVEKATEHERQYQRLKEQVQKATAGRNQNAPRAPKPAPGMQKKRWEGKDKKPLAMAAMAAATTPVTHRTNAQASKPPSGKSSRPPPGPCPKCNEMHWLRECTQATAEKKEELFRRLRDAKKSKKARVKRLGEMLPPTDRTVTLNGVFEFPYCPDSGSDFTIIGQSHWQQLRAIDATLEAERLDTPVRSQAFGSTWVTAEWKVKLHVLIHTAAGPVEPMYAVDVLIADVDDDEFIVGNDLLTTLGINVDQQLEQLAGRGDDETSGDSINLEADDLPFHPGQPESSDDDIFAAVERLISRAVEKGFPVDRVEQLRTIVHAYDVWRLELRADPPANVPPLEVRLRDGARLTKCKPRKYPPHIRTFLREFNARLVSLGMVYENPHSRWASPVLPVKKSADLMDLRQTTDYRVTNAETEVMAAVMPILSVVLENARGKKHFGLFDFLKGFWQLPLAEMCQEFLSYMTDEKIFTPRRVPQGCSDAAIFFQKTMETCFASLLYEHLLIWIDDLLLYADDIDTYLDKLAEFFFAAEPIWTKAQRQEVQPVPV</sequence>
<dbReference type="InterPro" id="IPR043502">
    <property type="entry name" value="DNA/RNA_pol_sf"/>
</dbReference>
<dbReference type="PANTHER" id="PTHR33064:SF37">
    <property type="entry name" value="RIBONUCLEASE H"/>
    <property type="match status" value="1"/>
</dbReference>
<feature type="domain" description="Reverse transcriptase" evidence="2">
    <location>
        <begin position="610"/>
        <end position="727"/>
    </location>
</feature>
<dbReference type="InterPro" id="IPR051320">
    <property type="entry name" value="Viral_Replic_Matur_Polypro"/>
</dbReference>
<keyword evidence="4" id="KW-1185">Reference proteome</keyword>
<dbReference type="PANTHER" id="PTHR33064">
    <property type="entry name" value="POL PROTEIN"/>
    <property type="match status" value="1"/>
</dbReference>
<evidence type="ECO:0000313" key="4">
    <source>
        <dbReference type="Proteomes" id="UP000434957"/>
    </source>
</evidence>
<accession>A0A6A4EIK1</accession>
<dbReference type="Proteomes" id="UP000434957">
    <property type="component" value="Unassembled WGS sequence"/>
</dbReference>
<dbReference type="EMBL" id="QXFT01001167">
    <property type="protein sequence ID" value="KAE9326721.1"/>
    <property type="molecule type" value="Genomic_DNA"/>
</dbReference>
<dbReference type="SUPFAM" id="SSF56672">
    <property type="entry name" value="DNA/RNA polymerases"/>
    <property type="match status" value="1"/>
</dbReference>
<comment type="caution">
    <text evidence="3">The sequence shown here is derived from an EMBL/GenBank/DDBJ whole genome shotgun (WGS) entry which is preliminary data.</text>
</comment>